<comment type="caution">
    <text evidence="2">The sequence shown here is derived from an EMBL/GenBank/DDBJ whole genome shotgun (WGS) entry which is preliminary data.</text>
</comment>
<evidence type="ECO:0000256" key="1">
    <source>
        <dbReference type="SAM" id="MobiDB-lite"/>
    </source>
</evidence>
<organism evidence="2 3">
    <name type="scientific">Rubroshorea leprosula</name>
    <dbReference type="NCBI Taxonomy" id="152421"/>
    <lineage>
        <taxon>Eukaryota</taxon>
        <taxon>Viridiplantae</taxon>
        <taxon>Streptophyta</taxon>
        <taxon>Embryophyta</taxon>
        <taxon>Tracheophyta</taxon>
        <taxon>Spermatophyta</taxon>
        <taxon>Magnoliopsida</taxon>
        <taxon>eudicotyledons</taxon>
        <taxon>Gunneridae</taxon>
        <taxon>Pentapetalae</taxon>
        <taxon>rosids</taxon>
        <taxon>malvids</taxon>
        <taxon>Malvales</taxon>
        <taxon>Dipterocarpaceae</taxon>
        <taxon>Rubroshorea</taxon>
    </lineage>
</organism>
<feature type="region of interest" description="Disordered" evidence="1">
    <location>
        <begin position="145"/>
        <end position="254"/>
    </location>
</feature>
<reference evidence="2 3" key="1">
    <citation type="journal article" date="2021" name="Commun. Biol.">
        <title>The genome of Shorea leprosula (Dipterocarpaceae) highlights the ecological relevance of drought in aseasonal tropical rainforests.</title>
        <authorList>
            <person name="Ng K.K.S."/>
            <person name="Kobayashi M.J."/>
            <person name="Fawcett J.A."/>
            <person name="Hatakeyama M."/>
            <person name="Paape T."/>
            <person name="Ng C.H."/>
            <person name="Ang C.C."/>
            <person name="Tnah L.H."/>
            <person name="Lee C.T."/>
            <person name="Nishiyama T."/>
            <person name="Sese J."/>
            <person name="O'Brien M.J."/>
            <person name="Copetti D."/>
            <person name="Mohd Noor M.I."/>
            <person name="Ong R.C."/>
            <person name="Putra M."/>
            <person name="Sireger I.Z."/>
            <person name="Indrioko S."/>
            <person name="Kosugi Y."/>
            <person name="Izuno A."/>
            <person name="Isagi Y."/>
            <person name="Lee S.L."/>
            <person name="Shimizu K.K."/>
        </authorList>
    </citation>
    <scope>NUCLEOTIDE SEQUENCE [LARGE SCALE GENOMIC DNA]</scope>
    <source>
        <strain evidence="2">214</strain>
    </source>
</reference>
<evidence type="ECO:0000313" key="2">
    <source>
        <dbReference type="EMBL" id="GKV13687.1"/>
    </source>
</evidence>
<gene>
    <name evidence="2" type="ORF">SLEP1_g24673</name>
</gene>
<evidence type="ECO:0000313" key="3">
    <source>
        <dbReference type="Proteomes" id="UP001054252"/>
    </source>
</evidence>
<proteinExistence type="predicted"/>
<feature type="compositionally biased region" description="Polar residues" evidence="1">
    <location>
        <begin position="176"/>
        <end position="192"/>
    </location>
</feature>
<accession>A0AAV5JQX2</accession>
<sequence length="254" mass="28277">MAEVSSMVLKLLHPLIDNSCTDGSSSQVFSPSISMLFSWGKSPNSNLFNFGRRSWIIPSESHATEDESREDEERIQKGVLRQHITNPDQQPVVLDFDGEDTSDTESDEFISLTSISRRDVKTPCLEDETNVHRSTLCIPTLGKESKEEVVKEGLYEKESERQGAEPFSDGPEYNSDKPSSQNTETAHLSQRQAEAGISGVPKEIPKEVLRQHRTNPDQQPIVLNFDGEDTSDIENDEHIPSSSTVGEKEGSVDN</sequence>
<keyword evidence="3" id="KW-1185">Reference proteome</keyword>
<feature type="compositionally biased region" description="Acidic residues" evidence="1">
    <location>
        <begin position="226"/>
        <end position="235"/>
    </location>
</feature>
<dbReference type="AlphaFoldDB" id="A0AAV5JQX2"/>
<feature type="compositionally biased region" description="Basic and acidic residues" evidence="1">
    <location>
        <begin position="145"/>
        <end position="163"/>
    </location>
</feature>
<dbReference type="Proteomes" id="UP001054252">
    <property type="component" value="Unassembled WGS sequence"/>
</dbReference>
<name>A0AAV5JQX2_9ROSI</name>
<dbReference type="EMBL" id="BPVZ01000039">
    <property type="protein sequence ID" value="GKV13687.1"/>
    <property type="molecule type" value="Genomic_DNA"/>
</dbReference>
<protein>
    <submittedName>
        <fullName evidence="2">Uncharacterized protein</fullName>
    </submittedName>
</protein>